<keyword evidence="1" id="KW-0496">Mitochondrion</keyword>
<gene>
    <name evidence="1" type="ORF">ABT39_MTgene2583</name>
</gene>
<proteinExistence type="predicted"/>
<dbReference type="EMBL" id="LKAM01000018">
    <property type="protein sequence ID" value="KUM45481.1"/>
    <property type="molecule type" value="Genomic_DNA"/>
</dbReference>
<accession>A0A101LUE3</accession>
<sequence>MNTDLQRGIRWDYQARAIHINWSTWTKDFNSLAVFSRNLCLLYTSCGLFNWCWDGCLWQRGNSGLYSDCLCLYCNWLRPWSLWIWVGNILFDWIK</sequence>
<comment type="caution">
    <text evidence="1">The sequence shown here is derived from an EMBL/GenBank/DDBJ whole genome shotgun (WGS) entry which is preliminary data.</text>
</comment>
<evidence type="ECO:0000313" key="1">
    <source>
        <dbReference type="EMBL" id="KUM45481.1"/>
    </source>
</evidence>
<geneLocation type="mitochondrion" evidence="1"/>
<protein>
    <submittedName>
        <fullName evidence="1">Uncharacterized protein</fullName>
    </submittedName>
</protein>
<organism evidence="1">
    <name type="scientific">Picea glauca</name>
    <name type="common">White spruce</name>
    <name type="synonym">Pinus glauca</name>
    <dbReference type="NCBI Taxonomy" id="3330"/>
    <lineage>
        <taxon>Eukaryota</taxon>
        <taxon>Viridiplantae</taxon>
        <taxon>Streptophyta</taxon>
        <taxon>Embryophyta</taxon>
        <taxon>Tracheophyta</taxon>
        <taxon>Spermatophyta</taxon>
        <taxon>Pinopsida</taxon>
        <taxon>Pinidae</taxon>
        <taxon>Conifers I</taxon>
        <taxon>Pinales</taxon>
        <taxon>Pinaceae</taxon>
        <taxon>Picea</taxon>
    </lineage>
</organism>
<reference evidence="1" key="1">
    <citation type="journal article" date="2015" name="Genome Biol. Evol.">
        <title>Organellar Genomes of White Spruce (Picea glauca): Assembly and Annotation.</title>
        <authorList>
            <person name="Jackman S.D."/>
            <person name="Warren R.L."/>
            <person name="Gibb E.A."/>
            <person name="Vandervalk B.P."/>
            <person name="Mohamadi H."/>
            <person name="Chu J."/>
            <person name="Raymond A."/>
            <person name="Pleasance S."/>
            <person name="Coope R."/>
            <person name="Wildung M.R."/>
            <person name="Ritland C.E."/>
            <person name="Bousquet J."/>
            <person name="Jones S.J."/>
            <person name="Bohlmann J."/>
            <person name="Birol I."/>
        </authorList>
    </citation>
    <scope>NUCLEOTIDE SEQUENCE [LARGE SCALE GENOMIC DNA]</scope>
    <source>
        <tissue evidence="1">Flushing bud</tissue>
    </source>
</reference>
<name>A0A101LUE3_PICGL</name>
<dbReference type="AlphaFoldDB" id="A0A101LUE3"/>